<comment type="caution">
    <text evidence="2">The sequence shown here is derived from an EMBL/GenBank/DDBJ whole genome shotgun (WGS) entry which is preliminary data.</text>
</comment>
<organism evidence="2">
    <name type="scientific">marine sediment metagenome</name>
    <dbReference type="NCBI Taxonomy" id="412755"/>
    <lineage>
        <taxon>unclassified sequences</taxon>
        <taxon>metagenomes</taxon>
        <taxon>ecological metagenomes</taxon>
    </lineage>
</organism>
<proteinExistence type="predicted"/>
<dbReference type="EMBL" id="BARS01042263">
    <property type="protein sequence ID" value="GAG40719.1"/>
    <property type="molecule type" value="Genomic_DNA"/>
</dbReference>
<feature type="transmembrane region" description="Helical" evidence="1">
    <location>
        <begin position="6"/>
        <end position="28"/>
    </location>
</feature>
<evidence type="ECO:0000256" key="1">
    <source>
        <dbReference type="SAM" id="Phobius"/>
    </source>
</evidence>
<reference evidence="2" key="1">
    <citation type="journal article" date="2014" name="Front. Microbiol.">
        <title>High frequency of phylogenetically diverse reductive dehalogenase-homologous genes in deep subseafloor sedimentary metagenomes.</title>
        <authorList>
            <person name="Kawai M."/>
            <person name="Futagami T."/>
            <person name="Toyoda A."/>
            <person name="Takaki Y."/>
            <person name="Nishi S."/>
            <person name="Hori S."/>
            <person name="Arai W."/>
            <person name="Tsubouchi T."/>
            <person name="Morono Y."/>
            <person name="Uchiyama I."/>
            <person name="Ito T."/>
            <person name="Fujiyama A."/>
            <person name="Inagaki F."/>
            <person name="Takami H."/>
        </authorList>
    </citation>
    <scope>NUCLEOTIDE SEQUENCE</scope>
    <source>
        <strain evidence="2">Expedition CK06-06</strain>
    </source>
</reference>
<keyword evidence="1" id="KW-0472">Membrane</keyword>
<keyword evidence="1" id="KW-0812">Transmembrane</keyword>
<name>X0XBZ9_9ZZZZ</name>
<dbReference type="AlphaFoldDB" id="X0XBZ9"/>
<sequence length="46" mass="5200">MIDGIDITLTVGRVIGWILGVLLFAWICRKIDKKIRGNSKDKDEKA</sequence>
<accession>X0XBZ9</accession>
<protein>
    <submittedName>
        <fullName evidence="2">Uncharacterized protein</fullName>
    </submittedName>
</protein>
<gene>
    <name evidence="2" type="ORF">S01H1_64143</name>
</gene>
<evidence type="ECO:0000313" key="2">
    <source>
        <dbReference type="EMBL" id="GAG40719.1"/>
    </source>
</evidence>
<keyword evidence="1" id="KW-1133">Transmembrane helix</keyword>